<sequence length="360" mass="39090">MVFGNARVFSEAKSEQSRFTLSASDENYRRGQSTNEPRLLACIDDLDGVHSLAPHALAVACSLGLKVTFARVIELRRHFSSPADPITWHSRQCAERENLRKLVSGQSREPAEGGALPAPRSGTDQAIDSVLLAGNPGEELADWAKAHDTSVIAMHRRDSHNGPGLGATAQALMNDGNSSLLLVPPKSLGDARYRRILVPIDGSARAESIMPLARRIARTHRATLILVHVVPKVQEILQPRRSSHPGLVAEFEASCEEGARAKMETLRRRSVEDGVPVRVMTVGPADARTELCRIIRDQRADMVVMSSHGCTGLEDIPCGSVTDYVAGHSDIPVLIVRPNIECRFGPEPVSCVAPSAFRFP</sequence>
<dbReference type="PANTHER" id="PTHR46268:SF6">
    <property type="entry name" value="UNIVERSAL STRESS PROTEIN UP12"/>
    <property type="match status" value="1"/>
</dbReference>
<accession>A0A0H0XLP7</accession>
<gene>
    <name evidence="4" type="ORF">AAV99_12700</name>
</gene>
<comment type="similarity">
    <text evidence="1">Belongs to the universal stress protein A family.</text>
</comment>
<dbReference type="InterPro" id="IPR006015">
    <property type="entry name" value="Universal_stress_UspA"/>
</dbReference>
<protein>
    <recommendedName>
        <fullName evidence="3">UspA domain-containing protein</fullName>
    </recommendedName>
</protein>
<dbReference type="PRINTS" id="PR01438">
    <property type="entry name" value="UNVRSLSTRESS"/>
</dbReference>
<dbReference type="EMBL" id="LBHU01000004">
    <property type="protein sequence ID" value="KLI62916.1"/>
    <property type="molecule type" value="Genomic_DNA"/>
</dbReference>
<dbReference type="Pfam" id="PF00582">
    <property type="entry name" value="Usp"/>
    <property type="match status" value="2"/>
</dbReference>
<organism evidence="4 5">
    <name type="scientific">Aurantiacibacter marinus</name>
    <dbReference type="NCBI Taxonomy" id="874156"/>
    <lineage>
        <taxon>Bacteria</taxon>
        <taxon>Pseudomonadati</taxon>
        <taxon>Pseudomonadota</taxon>
        <taxon>Alphaproteobacteria</taxon>
        <taxon>Sphingomonadales</taxon>
        <taxon>Erythrobacteraceae</taxon>
        <taxon>Aurantiacibacter</taxon>
    </lineage>
</organism>
<feature type="domain" description="UspA" evidence="3">
    <location>
        <begin position="38"/>
        <end position="184"/>
    </location>
</feature>
<name>A0A0H0XLP7_9SPHN</name>
<dbReference type="SUPFAM" id="SSF52402">
    <property type="entry name" value="Adenine nucleotide alpha hydrolases-like"/>
    <property type="match status" value="2"/>
</dbReference>
<proteinExistence type="inferred from homology"/>
<dbReference type="OrthoDB" id="5564966at2"/>
<dbReference type="Gene3D" id="3.40.50.620">
    <property type="entry name" value="HUPs"/>
    <property type="match status" value="2"/>
</dbReference>
<dbReference type="InterPro" id="IPR014729">
    <property type="entry name" value="Rossmann-like_a/b/a_fold"/>
</dbReference>
<evidence type="ECO:0000256" key="1">
    <source>
        <dbReference type="ARBA" id="ARBA00008791"/>
    </source>
</evidence>
<dbReference type="PATRIC" id="fig|874156.12.peg.2615"/>
<evidence type="ECO:0000313" key="5">
    <source>
        <dbReference type="Proteomes" id="UP000053455"/>
    </source>
</evidence>
<evidence type="ECO:0000256" key="2">
    <source>
        <dbReference type="SAM" id="MobiDB-lite"/>
    </source>
</evidence>
<feature type="domain" description="UspA" evidence="3">
    <location>
        <begin position="193"/>
        <end position="337"/>
    </location>
</feature>
<dbReference type="RefSeq" id="WP_047094435.1">
    <property type="nucleotide sequence ID" value="NZ_LBHU01000004.1"/>
</dbReference>
<dbReference type="AlphaFoldDB" id="A0A0H0XLP7"/>
<dbReference type="STRING" id="874156.GCA_001021555_02623"/>
<dbReference type="PANTHER" id="PTHR46268">
    <property type="entry name" value="STRESS RESPONSE PROTEIN NHAX"/>
    <property type="match status" value="1"/>
</dbReference>
<dbReference type="CDD" id="cd00293">
    <property type="entry name" value="USP-like"/>
    <property type="match status" value="1"/>
</dbReference>
<keyword evidence="5" id="KW-1185">Reference proteome</keyword>
<feature type="region of interest" description="Disordered" evidence="2">
    <location>
        <begin position="103"/>
        <end position="122"/>
    </location>
</feature>
<comment type="caution">
    <text evidence="4">The sequence shown here is derived from an EMBL/GenBank/DDBJ whole genome shotgun (WGS) entry which is preliminary data.</text>
</comment>
<dbReference type="Proteomes" id="UP000053455">
    <property type="component" value="Unassembled WGS sequence"/>
</dbReference>
<dbReference type="InterPro" id="IPR006016">
    <property type="entry name" value="UspA"/>
</dbReference>
<reference evidence="4 5" key="1">
    <citation type="submission" date="2015-04" db="EMBL/GenBank/DDBJ databases">
        <title>The draft genome sequence of Erythrobacter marinus HWDM-33.</title>
        <authorList>
            <person name="Zhuang L."/>
            <person name="Liu Y."/>
            <person name="Shao Z."/>
        </authorList>
    </citation>
    <scope>NUCLEOTIDE SEQUENCE [LARGE SCALE GENOMIC DNA]</scope>
    <source>
        <strain evidence="4 5">HWDM-33</strain>
    </source>
</reference>
<evidence type="ECO:0000313" key="4">
    <source>
        <dbReference type="EMBL" id="KLI62916.1"/>
    </source>
</evidence>
<evidence type="ECO:0000259" key="3">
    <source>
        <dbReference type="Pfam" id="PF00582"/>
    </source>
</evidence>